<accession>F2LXM1</accession>
<protein>
    <submittedName>
        <fullName evidence="4">Oxidoreductase FAD/NAD(P)-binding domain protein</fullName>
    </submittedName>
</protein>
<keyword evidence="5" id="KW-1185">Reference proteome</keyword>
<keyword evidence="1" id="KW-0274">FAD</keyword>
<dbReference type="Gene3D" id="3.40.50.80">
    <property type="entry name" value="Nucleotide-binding domain of ferredoxin-NADP reductase (FNR) module"/>
    <property type="match status" value="1"/>
</dbReference>
<dbReference type="GO" id="GO:0050660">
    <property type="term" value="F:flavin adenine dinucleotide binding"/>
    <property type="evidence" value="ECO:0007669"/>
    <property type="project" value="InterPro"/>
</dbReference>
<dbReference type="InterPro" id="IPR001433">
    <property type="entry name" value="OxRdtase_FAD/NAD-bd"/>
</dbReference>
<dbReference type="GO" id="GO:0006221">
    <property type="term" value="P:pyrimidine nucleotide biosynthetic process"/>
    <property type="evidence" value="ECO:0007669"/>
    <property type="project" value="InterPro"/>
</dbReference>
<feature type="binding site" evidence="1">
    <location>
        <begin position="62"/>
        <end position="64"/>
    </location>
    <ligand>
        <name>FAD</name>
        <dbReference type="ChEBI" id="CHEBI:57692"/>
    </ligand>
</feature>
<keyword evidence="2" id="KW-0479">Metal-binding</keyword>
<dbReference type="RefSeq" id="WP_013681251.1">
    <property type="nucleotide sequence ID" value="NC_015318.1"/>
</dbReference>
<feature type="binding site" evidence="2">
    <location>
        <position position="227"/>
    </location>
    <ligand>
        <name>[2Fe-2S] cluster</name>
        <dbReference type="ChEBI" id="CHEBI:190135"/>
    </ligand>
</feature>
<proteinExistence type="predicted"/>
<dbReference type="AlphaFoldDB" id="F2LXM1"/>
<dbReference type="SUPFAM" id="SSF63380">
    <property type="entry name" value="Riboflavin synthase domain-like"/>
    <property type="match status" value="1"/>
</dbReference>
<dbReference type="HOGENOM" id="CLU_003827_1_0_7"/>
<sequence length="280" mass="30478">MARILKKEQWSDTIFSMLIEAKDVAKASKAGQFIILIPKEHGERVPLTIADSSKDEGWVQIVFQVVGKSTLELSRMNEGDELYSFVGPLGMPSEVEKFSGKVIMIGGGIGIAPIHPIAKTLKDLGNHVVSIIGARTADLLIMEDKMKEASTELIVATDDGSKGKKGFVNMVLEELLATEADNVDRIWAIGPPIMMKACTESAKKFNKPIIVSLNPIMVDGTGMCGACRVTVGGKTKFACVDGPEFDGALVDFDELMARQRQYKEQEQKALELYKAKEGLA</sequence>
<dbReference type="GO" id="GO:0046872">
    <property type="term" value="F:metal ion binding"/>
    <property type="evidence" value="ECO:0007669"/>
    <property type="project" value="UniProtKB-KW"/>
</dbReference>
<dbReference type="PANTHER" id="PTHR43513:SF3">
    <property type="entry name" value="DIHYDROOROTATE DEHYDROGENASE B (NAD(+)), ELECTRON TRANSFER SUBUNIT-RELATED"/>
    <property type="match status" value="1"/>
</dbReference>
<dbReference type="PANTHER" id="PTHR43513">
    <property type="entry name" value="DIHYDROOROTATE DEHYDROGENASE B (NAD(+)), ELECTRON TRANSFER SUBUNIT"/>
    <property type="match status" value="1"/>
</dbReference>
<dbReference type="InParanoid" id="F2LXM1"/>
<dbReference type="InterPro" id="IPR017927">
    <property type="entry name" value="FAD-bd_FR_type"/>
</dbReference>
<dbReference type="CDD" id="cd06219">
    <property type="entry name" value="DHOD_e_trans_like1"/>
    <property type="match status" value="1"/>
</dbReference>
<name>F2LXM1_HIPMA</name>
<keyword evidence="2" id="KW-0411">Iron-sulfur</keyword>
<organism evidence="4 5">
    <name type="scientific">Hippea maritima (strain ATCC 700847 / DSM 10411 / MH2)</name>
    <dbReference type="NCBI Taxonomy" id="760142"/>
    <lineage>
        <taxon>Bacteria</taxon>
        <taxon>Pseudomonadati</taxon>
        <taxon>Campylobacterota</taxon>
        <taxon>Desulfurellia</taxon>
        <taxon>Desulfurellales</taxon>
        <taxon>Hippeaceae</taxon>
        <taxon>Hippea</taxon>
    </lineage>
</organism>
<evidence type="ECO:0000256" key="2">
    <source>
        <dbReference type="PIRSR" id="PIRSR006816-2"/>
    </source>
</evidence>
<dbReference type="InterPro" id="IPR050353">
    <property type="entry name" value="PyrK_electron_transfer"/>
</dbReference>
<evidence type="ECO:0000256" key="1">
    <source>
        <dbReference type="PIRSR" id="PIRSR006816-1"/>
    </source>
</evidence>
<feature type="binding site" evidence="2">
    <location>
        <position position="224"/>
    </location>
    <ligand>
        <name>[2Fe-2S] cluster</name>
        <dbReference type="ChEBI" id="CHEBI:190135"/>
    </ligand>
</feature>
<feature type="domain" description="FAD-binding FR-type" evidence="3">
    <location>
        <begin position="1"/>
        <end position="95"/>
    </location>
</feature>
<keyword evidence="1" id="KW-0285">Flavoprotein</keyword>
<dbReference type="OrthoDB" id="9778346at2"/>
<dbReference type="PIRSF" id="PIRSF006816">
    <property type="entry name" value="Cyc3_hyd_g"/>
    <property type="match status" value="1"/>
</dbReference>
<dbReference type="Pfam" id="PF10418">
    <property type="entry name" value="DHODB_Fe-S_bind"/>
    <property type="match status" value="1"/>
</dbReference>
<dbReference type="Pfam" id="PF00175">
    <property type="entry name" value="NAD_binding_1"/>
    <property type="match status" value="1"/>
</dbReference>
<evidence type="ECO:0000259" key="3">
    <source>
        <dbReference type="PROSITE" id="PS51384"/>
    </source>
</evidence>
<dbReference type="InterPro" id="IPR017938">
    <property type="entry name" value="Riboflavin_synthase-like_b-brl"/>
</dbReference>
<dbReference type="eggNOG" id="COG0543">
    <property type="taxonomic scope" value="Bacteria"/>
</dbReference>
<gene>
    <name evidence="4" type="ordered locus">Hipma_0230</name>
</gene>
<comment type="cofactor">
    <cofactor evidence="1">
        <name>FAD</name>
        <dbReference type="ChEBI" id="CHEBI:57692"/>
    </cofactor>
    <text evidence="1">Binds 1 FAD per subunit.</text>
</comment>
<dbReference type="NCBIfam" id="NF004862">
    <property type="entry name" value="PRK06222.1"/>
    <property type="match status" value="1"/>
</dbReference>
<keyword evidence="2" id="KW-0408">Iron</keyword>
<evidence type="ECO:0000313" key="4">
    <source>
        <dbReference type="EMBL" id="AEA33207.1"/>
    </source>
</evidence>
<dbReference type="PROSITE" id="PS51384">
    <property type="entry name" value="FAD_FR"/>
    <property type="match status" value="1"/>
</dbReference>
<comment type="cofactor">
    <cofactor evidence="2">
        <name>[2Fe-2S] cluster</name>
        <dbReference type="ChEBI" id="CHEBI:190135"/>
    </cofactor>
    <text evidence="2">Binds 1 [2Fe-2S] cluster per subunit.</text>
</comment>
<reference evidence="5" key="2">
    <citation type="submission" date="2011-03" db="EMBL/GenBank/DDBJ databases">
        <title>The complete genome of Hippea maritima DSM 10411.</title>
        <authorList>
            <consortium name="US DOE Joint Genome Institute (JGI-PGF)"/>
            <person name="Lucas S."/>
            <person name="Copeland A."/>
            <person name="Lapidus A."/>
            <person name="Bruce D."/>
            <person name="Goodwin L."/>
            <person name="Pitluck S."/>
            <person name="Peters L."/>
            <person name="Kyrpides N."/>
            <person name="Mavromatis K."/>
            <person name="Pagani I."/>
            <person name="Ivanova N."/>
            <person name="Mikhailova N."/>
            <person name="Lu M."/>
            <person name="Detter J.C."/>
            <person name="Tapia R."/>
            <person name="Han C."/>
            <person name="Land M."/>
            <person name="Hauser L."/>
            <person name="Markowitz V."/>
            <person name="Cheng J.-F."/>
            <person name="Hugenholtz P."/>
            <person name="Woyke T."/>
            <person name="Wu D."/>
            <person name="Spring S."/>
            <person name="Schroeder M."/>
            <person name="Brambilla E."/>
            <person name="Klenk H.-P."/>
            <person name="Eisen J.A."/>
        </authorList>
    </citation>
    <scope>NUCLEOTIDE SEQUENCE [LARGE SCALE GENOMIC DNA]</scope>
    <source>
        <strain evidence="5">ATCC 700847 / DSM 10411 / MH2</strain>
    </source>
</reference>
<dbReference type="SUPFAM" id="SSF52343">
    <property type="entry name" value="Ferredoxin reductase-like, C-terminal NADP-linked domain"/>
    <property type="match status" value="1"/>
</dbReference>
<keyword evidence="2" id="KW-0001">2Fe-2S</keyword>
<dbReference type="InterPro" id="IPR039261">
    <property type="entry name" value="FNR_nucleotide-bd"/>
</dbReference>
<dbReference type="Proteomes" id="UP000008139">
    <property type="component" value="Chromosome"/>
</dbReference>
<dbReference type="KEGG" id="hmr:Hipma_0230"/>
<dbReference type="EMBL" id="CP002606">
    <property type="protein sequence ID" value="AEA33207.1"/>
    <property type="molecule type" value="Genomic_DNA"/>
</dbReference>
<evidence type="ECO:0000313" key="5">
    <source>
        <dbReference type="Proteomes" id="UP000008139"/>
    </source>
</evidence>
<reference evidence="4 5" key="1">
    <citation type="journal article" date="2011" name="Stand. Genomic Sci.">
        <title>Complete genome sequence of the thermophilic sulfur-reducer Hippea maritima type strain (MH(2)).</title>
        <authorList>
            <person name="Huntemann M."/>
            <person name="Lu M."/>
            <person name="Nolan M."/>
            <person name="Lapidus A."/>
            <person name="Lucas S."/>
            <person name="Hammon N."/>
            <person name="Deshpande S."/>
            <person name="Cheng J.F."/>
            <person name="Tapia R."/>
            <person name="Han C."/>
            <person name="Goodwin L."/>
            <person name="Pitluck S."/>
            <person name="Liolios K."/>
            <person name="Pagani I."/>
            <person name="Ivanova N."/>
            <person name="Ovchinikova G."/>
            <person name="Pati A."/>
            <person name="Chen A."/>
            <person name="Palaniappan K."/>
            <person name="Land M."/>
            <person name="Hauser L."/>
            <person name="Jeffries C.D."/>
            <person name="Detter J.C."/>
            <person name="Brambilla E.M."/>
            <person name="Rohde M."/>
            <person name="Spring S."/>
            <person name="Goker M."/>
            <person name="Woyke T."/>
            <person name="Bristow J."/>
            <person name="Eisen J.A."/>
            <person name="Markowitz V."/>
            <person name="Hugenholtz P."/>
            <person name="Kyrpides N.C."/>
            <person name="Klenk H.P."/>
            <person name="Mavromatis K."/>
        </authorList>
    </citation>
    <scope>NUCLEOTIDE SEQUENCE [LARGE SCALE GENOMIC DNA]</scope>
    <source>
        <strain evidence="5">ATCC 700847 / DSM 10411 / MH2</strain>
    </source>
</reference>
<dbReference type="InterPro" id="IPR019480">
    <property type="entry name" value="Dihydroorotate_DH_Fe-S-bd"/>
</dbReference>
<dbReference type="Gene3D" id="2.40.30.10">
    <property type="entry name" value="Translation factors"/>
    <property type="match status" value="1"/>
</dbReference>
<dbReference type="InterPro" id="IPR012165">
    <property type="entry name" value="Cyt_c3_hydrogenase_gsu"/>
</dbReference>
<feature type="binding site" evidence="2">
    <location>
        <position position="239"/>
    </location>
    <ligand>
        <name>[2Fe-2S] cluster</name>
        <dbReference type="ChEBI" id="CHEBI:190135"/>
    </ligand>
</feature>
<dbReference type="GO" id="GO:0051537">
    <property type="term" value="F:2 iron, 2 sulfur cluster binding"/>
    <property type="evidence" value="ECO:0007669"/>
    <property type="project" value="UniProtKB-KW"/>
</dbReference>
<dbReference type="STRING" id="760142.Hipma_0230"/>
<dbReference type="GO" id="GO:0016491">
    <property type="term" value="F:oxidoreductase activity"/>
    <property type="evidence" value="ECO:0007669"/>
    <property type="project" value="InterPro"/>
</dbReference>